<dbReference type="Gene3D" id="3.40.50.2020">
    <property type="match status" value="1"/>
</dbReference>
<protein>
    <submittedName>
        <fullName evidence="4">Phosphoribosyltransferase</fullName>
    </submittedName>
</protein>
<dbReference type="EMBL" id="LBIC01000007">
    <property type="protein sequence ID" value="KKW91403.1"/>
    <property type="molecule type" value="Genomic_DNA"/>
</dbReference>
<comment type="caution">
    <text evidence="4">The sequence shown here is derived from an EMBL/GenBank/DDBJ whole genome shotgun (WGS) entry which is preliminary data.</text>
</comment>
<dbReference type="PANTHER" id="PTHR43363:SF1">
    <property type="entry name" value="HYPOXANTHINE-GUANINE PHOSPHORIBOSYLTRANSFERASE"/>
    <property type="match status" value="1"/>
</dbReference>
<accession>A0A0M3AN88</accession>
<dbReference type="Pfam" id="PF00156">
    <property type="entry name" value="Pribosyltran"/>
    <property type="match status" value="1"/>
</dbReference>
<dbReference type="InterPro" id="IPR029057">
    <property type="entry name" value="PRTase-like"/>
</dbReference>
<proteinExistence type="predicted"/>
<evidence type="ECO:0000256" key="1">
    <source>
        <dbReference type="ARBA" id="ARBA00022676"/>
    </source>
</evidence>
<keyword evidence="1 4" id="KW-0328">Glycosyltransferase</keyword>
<dbReference type="AlphaFoldDB" id="A0A0M3AN88"/>
<feature type="domain" description="Phosphoribosyltransferase" evidence="3">
    <location>
        <begin position="24"/>
        <end position="149"/>
    </location>
</feature>
<dbReference type="Proteomes" id="UP000033874">
    <property type="component" value="Unassembled WGS sequence"/>
</dbReference>
<dbReference type="PANTHER" id="PTHR43363">
    <property type="entry name" value="HYPOXANTHINE PHOSPHORIBOSYLTRANSFERASE"/>
    <property type="match status" value="1"/>
</dbReference>
<name>A0A0M3AN88_9SPHN</name>
<organism evidence="4 5">
    <name type="scientific">Sphingobium chungbukense</name>
    <dbReference type="NCBI Taxonomy" id="56193"/>
    <lineage>
        <taxon>Bacteria</taxon>
        <taxon>Pseudomonadati</taxon>
        <taxon>Pseudomonadota</taxon>
        <taxon>Alphaproteobacteria</taxon>
        <taxon>Sphingomonadales</taxon>
        <taxon>Sphingomonadaceae</taxon>
        <taxon>Sphingobium</taxon>
    </lineage>
</organism>
<evidence type="ECO:0000313" key="5">
    <source>
        <dbReference type="Proteomes" id="UP000033874"/>
    </source>
</evidence>
<evidence type="ECO:0000256" key="2">
    <source>
        <dbReference type="ARBA" id="ARBA00022679"/>
    </source>
</evidence>
<dbReference type="STRING" id="56193.YP76_16490"/>
<dbReference type="InterPro" id="IPR000836">
    <property type="entry name" value="PRTase_dom"/>
</dbReference>
<sequence>MDQPKLTPVTMETFLHQIDTLVGAIGTSGWQADYLVGIGRGGLVPATYLSHAMDIPMLSVDLSAKLPDFGETLLARLQERAAAGEQLLFVDDINDSGGTINLLRRAMAGVVSIRFAVLMDNIRSDARVDYRAETIDRTVTKDWYVFPWEAVARRESILADWSHVPGRTR</sequence>
<dbReference type="CDD" id="cd06223">
    <property type="entry name" value="PRTases_typeI"/>
    <property type="match status" value="1"/>
</dbReference>
<keyword evidence="5" id="KW-1185">Reference proteome</keyword>
<gene>
    <name evidence="4" type="ORF">YP76_16490</name>
</gene>
<dbReference type="SUPFAM" id="SSF53271">
    <property type="entry name" value="PRTase-like"/>
    <property type="match status" value="1"/>
</dbReference>
<dbReference type="RefSeq" id="WP_046764922.1">
    <property type="nucleotide sequence ID" value="NZ_LBIC01000007.1"/>
</dbReference>
<evidence type="ECO:0000313" key="4">
    <source>
        <dbReference type="EMBL" id="KKW91403.1"/>
    </source>
</evidence>
<reference evidence="4 5" key="1">
    <citation type="submission" date="2015-04" db="EMBL/GenBank/DDBJ databases">
        <title>Genome sequence of aromatic hydrocarbons-degrading Sphingobium chungbukense DJ77.</title>
        <authorList>
            <person name="Kim Y.-C."/>
            <person name="Chae J.-C."/>
        </authorList>
    </citation>
    <scope>NUCLEOTIDE SEQUENCE [LARGE SCALE GENOMIC DNA]</scope>
    <source>
        <strain evidence="4 5">DJ77</strain>
    </source>
</reference>
<dbReference type="PATRIC" id="fig|56193.3.peg.3454"/>
<keyword evidence="2 4" id="KW-0808">Transferase</keyword>
<dbReference type="GO" id="GO:0016757">
    <property type="term" value="F:glycosyltransferase activity"/>
    <property type="evidence" value="ECO:0007669"/>
    <property type="project" value="UniProtKB-KW"/>
</dbReference>
<evidence type="ECO:0000259" key="3">
    <source>
        <dbReference type="Pfam" id="PF00156"/>
    </source>
</evidence>